<organism evidence="4 5">
    <name type="scientific">Streptomyces pharetrae CZA14</name>
    <dbReference type="NCBI Taxonomy" id="1144883"/>
    <lineage>
        <taxon>Bacteria</taxon>
        <taxon>Bacillati</taxon>
        <taxon>Actinomycetota</taxon>
        <taxon>Actinomycetes</taxon>
        <taxon>Kitasatosporales</taxon>
        <taxon>Streptomycetaceae</taxon>
        <taxon>Streptomyces</taxon>
    </lineage>
</organism>
<dbReference type="Gene3D" id="3.40.50.12780">
    <property type="entry name" value="N-terminal domain of ligase-like"/>
    <property type="match status" value="1"/>
</dbReference>
<name>A0ABX3Y6J7_9ACTN</name>
<gene>
    <name evidence="4" type="ORF">OQI_39740</name>
</gene>
<evidence type="ECO:0000313" key="4">
    <source>
        <dbReference type="EMBL" id="OSZ55231.1"/>
    </source>
</evidence>
<reference evidence="4 5" key="1">
    <citation type="submission" date="2016-12" db="EMBL/GenBank/DDBJ databases">
        <title>Genome Mining:The Detection of Biosynthetic Gene Clusters to Aid in the Expression of Curamycin A produced by Streptomyces sp. strain CZA14.</title>
        <authorList>
            <person name="Durrell K.A."/>
            <person name="Kirby B.M."/>
            <person name="Khan W."/>
            <person name="Mthethwa T."/>
            <person name="Le Roes-Hill M."/>
        </authorList>
    </citation>
    <scope>NUCLEOTIDE SEQUENCE [LARGE SCALE GENOMIC DNA]</scope>
    <source>
        <strain evidence="4 5">CZA14</strain>
    </source>
</reference>
<dbReference type="Pfam" id="PF00501">
    <property type="entry name" value="AMP-binding"/>
    <property type="match status" value="1"/>
</dbReference>
<keyword evidence="2" id="KW-0597">Phosphoprotein</keyword>
<keyword evidence="1" id="KW-0596">Phosphopantetheine</keyword>
<evidence type="ECO:0000259" key="3">
    <source>
        <dbReference type="Pfam" id="PF00501"/>
    </source>
</evidence>
<evidence type="ECO:0000313" key="5">
    <source>
        <dbReference type="Proteomes" id="UP000194266"/>
    </source>
</evidence>
<keyword evidence="5" id="KW-1185">Reference proteome</keyword>
<feature type="non-terminal residue" evidence="4">
    <location>
        <position position="91"/>
    </location>
</feature>
<sequence>STGASVMQATPSLWRAVLAQDPAVVERLRVLIGGEALPADLAVALAEGAVSVTNLYGPTETTIWSTAWEVNRESAGSPRIGRPIANTQVYV</sequence>
<dbReference type="EMBL" id="MRYD01000679">
    <property type="protein sequence ID" value="OSZ55231.1"/>
    <property type="molecule type" value="Genomic_DNA"/>
</dbReference>
<dbReference type="InterPro" id="IPR042099">
    <property type="entry name" value="ANL_N_sf"/>
</dbReference>
<dbReference type="PANTHER" id="PTHR44845">
    <property type="entry name" value="CARRIER DOMAIN-CONTAINING PROTEIN"/>
    <property type="match status" value="1"/>
</dbReference>
<dbReference type="SUPFAM" id="SSF56801">
    <property type="entry name" value="Acetyl-CoA synthetase-like"/>
    <property type="match status" value="1"/>
</dbReference>
<dbReference type="PANTHER" id="PTHR44845:SF6">
    <property type="entry name" value="BETA-ALANINE-ACTIVATING ENZYME"/>
    <property type="match status" value="1"/>
</dbReference>
<feature type="domain" description="AMP-dependent synthetase/ligase" evidence="3">
    <location>
        <begin position="3"/>
        <end position="91"/>
    </location>
</feature>
<dbReference type="InterPro" id="IPR000873">
    <property type="entry name" value="AMP-dep_synth/lig_dom"/>
</dbReference>
<evidence type="ECO:0000256" key="1">
    <source>
        <dbReference type="ARBA" id="ARBA00022450"/>
    </source>
</evidence>
<protein>
    <recommendedName>
        <fullName evidence="3">AMP-dependent synthetase/ligase domain-containing protein</fullName>
    </recommendedName>
</protein>
<accession>A0ABX3Y6J7</accession>
<evidence type="ECO:0000256" key="2">
    <source>
        <dbReference type="ARBA" id="ARBA00022553"/>
    </source>
</evidence>
<feature type="non-terminal residue" evidence="4">
    <location>
        <position position="1"/>
    </location>
</feature>
<dbReference type="Proteomes" id="UP000194266">
    <property type="component" value="Unassembled WGS sequence"/>
</dbReference>
<comment type="caution">
    <text evidence="4">The sequence shown here is derived from an EMBL/GenBank/DDBJ whole genome shotgun (WGS) entry which is preliminary data.</text>
</comment>
<proteinExistence type="predicted"/>